<dbReference type="OrthoDB" id="9760250at2"/>
<proteinExistence type="predicted"/>
<dbReference type="InterPro" id="IPR005021">
    <property type="entry name" value="Terminase_largesu-like"/>
</dbReference>
<reference evidence="3 4" key="1">
    <citation type="journal article" date="2019" name="Appl. Microbiol. Biotechnol.">
        <title>Uncovering carbohydrate metabolism through a genotype-phenotype association study of 56 lactic acid bacteria genomes.</title>
        <authorList>
            <person name="Buron-Moles G."/>
            <person name="Chailyan A."/>
            <person name="Dolejs I."/>
            <person name="Forster J."/>
            <person name="Miks M.H."/>
        </authorList>
    </citation>
    <scope>NUCLEOTIDE SEQUENCE [LARGE SCALE GENOMIC DNA]</scope>
    <source>
        <strain evidence="3 4">ATCC 29644</strain>
    </source>
</reference>
<dbReference type="RefSeq" id="WP_010019281.1">
    <property type="nucleotide sequence ID" value="NZ_PUFN01000004.1"/>
</dbReference>
<dbReference type="PANTHER" id="PTHR41287">
    <property type="match status" value="1"/>
</dbReference>
<dbReference type="InterPro" id="IPR046461">
    <property type="entry name" value="TerL_ATPase"/>
</dbReference>
<feature type="domain" description="Terminase large subunit-like ATPase" evidence="1">
    <location>
        <begin position="70"/>
        <end position="241"/>
    </location>
</feature>
<evidence type="ECO:0000259" key="1">
    <source>
        <dbReference type="Pfam" id="PF03354"/>
    </source>
</evidence>
<evidence type="ECO:0000259" key="2">
    <source>
        <dbReference type="Pfam" id="PF20441"/>
    </source>
</evidence>
<evidence type="ECO:0000313" key="4">
    <source>
        <dbReference type="Proteomes" id="UP000295257"/>
    </source>
</evidence>
<dbReference type="Proteomes" id="UP000295257">
    <property type="component" value="Unassembled WGS sequence"/>
</dbReference>
<sequence>MTISKVKYHPAIDEYMNGVLSGKIIACKEQVQLMHFLIDKLNDPHAVLRTDLIDEALENIQKHFVWKLLPWEKFILAFIHGAFYDDGSLMFDEFLVLLGRGGGKTGFMSVEEWLLASKQGIRDYDIDIVATSEEQATTSFNEIHDLLDSKEKYYKKYFQWTKKLIRYKKTNSKIRYRTSNANTKDGGRPGAVFFDEIHAYKNEETINVFTSGLGKKPLPRRFYMTTDGYNREGFLDNLKEESKMVLAGERPKRRMFPFICKLDSPDEWEDEQMWEKANPSLIYFPNLKHEMESEFEKAHDRDQARIEFMTKRMNIPATKAQSPVAKWEDIKATNQPTPSLLGRSCVVGIDFSDTMDFCGIGLLFKIDDKYYWKHHSLINYKALQHRKYKVPLDVAKERGLIKIIDDETNQPKYVVDWILEQAKKYDIKGVAADTFRRNYLEQEFKNNGFDDLLQARTGIKTHTELENTIDDLFAYHKLVYTDDDFMMRWYTNNVYKDRDERGNIEYKKIEPKLRKTDGFFAFLNAFQFRELLDIPVATYHRTLRTHTY</sequence>
<dbReference type="EMBL" id="PUFN01000004">
    <property type="protein sequence ID" value="TDG74527.1"/>
    <property type="molecule type" value="Genomic_DNA"/>
</dbReference>
<comment type="caution">
    <text evidence="3">The sequence shown here is derived from an EMBL/GenBank/DDBJ whole genome shotgun (WGS) entry which is preliminary data.</text>
</comment>
<name>A0A4R5NIZ4_9LACO</name>
<protein>
    <recommendedName>
        <fullName evidence="5">Terminase</fullName>
    </recommendedName>
</protein>
<organism evidence="3 4">
    <name type="scientific">Companilactobacillus farciminis</name>
    <dbReference type="NCBI Taxonomy" id="1612"/>
    <lineage>
        <taxon>Bacteria</taxon>
        <taxon>Bacillati</taxon>
        <taxon>Bacillota</taxon>
        <taxon>Bacilli</taxon>
        <taxon>Lactobacillales</taxon>
        <taxon>Lactobacillaceae</taxon>
        <taxon>Companilactobacillus</taxon>
    </lineage>
</organism>
<gene>
    <name evidence="3" type="ORF">C5L30_000243</name>
</gene>
<dbReference type="Gene3D" id="3.40.50.300">
    <property type="entry name" value="P-loop containing nucleotide triphosphate hydrolases"/>
    <property type="match status" value="1"/>
</dbReference>
<evidence type="ECO:0008006" key="5">
    <source>
        <dbReference type="Google" id="ProtNLM"/>
    </source>
</evidence>
<dbReference type="Pfam" id="PF03354">
    <property type="entry name" value="TerL_ATPase"/>
    <property type="match status" value="1"/>
</dbReference>
<accession>A0A4R5NIZ4</accession>
<dbReference type="AlphaFoldDB" id="A0A4R5NIZ4"/>
<dbReference type="InterPro" id="IPR046462">
    <property type="entry name" value="TerL_nuclease"/>
</dbReference>
<keyword evidence="4" id="KW-1185">Reference proteome</keyword>
<dbReference type="PANTHER" id="PTHR41287:SF1">
    <property type="entry name" value="PROTEIN YMFN"/>
    <property type="match status" value="1"/>
</dbReference>
<dbReference type="Pfam" id="PF20441">
    <property type="entry name" value="TerL_nuclease"/>
    <property type="match status" value="1"/>
</dbReference>
<feature type="domain" description="Terminase large subunit-like endonuclease" evidence="2">
    <location>
        <begin position="255"/>
        <end position="526"/>
    </location>
</feature>
<dbReference type="GO" id="GO:0004519">
    <property type="term" value="F:endonuclease activity"/>
    <property type="evidence" value="ECO:0007669"/>
    <property type="project" value="InterPro"/>
</dbReference>
<evidence type="ECO:0000313" key="3">
    <source>
        <dbReference type="EMBL" id="TDG74527.1"/>
    </source>
</evidence>
<dbReference type="InterPro" id="IPR027417">
    <property type="entry name" value="P-loop_NTPase"/>
</dbReference>